<dbReference type="Pfam" id="PF00004">
    <property type="entry name" value="AAA"/>
    <property type="match status" value="1"/>
</dbReference>
<dbReference type="PROSITE" id="PS51786">
    <property type="entry name" value="LON_PROTEOLYTIC"/>
    <property type="match status" value="1"/>
</dbReference>
<dbReference type="GO" id="GO:0034605">
    <property type="term" value="P:cellular response to heat"/>
    <property type="evidence" value="ECO:0007669"/>
    <property type="project" value="UniProtKB-UniRule"/>
</dbReference>
<dbReference type="GO" id="GO:0006515">
    <property type="term" value="P:protein quality control for misfolded or incompletely synthesized proteins"/>
    <property type="evidence" value="ECO:0007669"/>
    <property type="project" value="UniProtKB-UniRule"/>
</dbReference>
<evidence type="ECO:0000313" key="20">
    <source>
        <dbReference type="Proteomes" id="UP000515977"/>
    </source>
</evidence>
<evidence type="ECO:0000313" key="19">
    <source>
        <dbReference type="EMBL" id="QNN47435.1"/>
    </source>
</evidence>
<dbReference type="InterPro" id="IPR015947">
    <property type="entry name" value="PUA-like_sf"/>
</dbReference>
<dbReference type="PROSITE" id="PS01046">
    <property type="entry name" value="LON_SER"/>
    <property type="match status" value="1"/>
</dbReference>
<dbReference type="InterPro" id="IPR003959">
    <property type="entry name" value="ATPase_AAA_core"/>
</dbReference>
<dbReference type="NCBIfam" id="NF008053">
    <property type="entry name" value="PRK10787.1"/>
    <property type="match status" value="1"/>
</dbReference>
<name>A0A7G9QVR0_9GAMM</name>
<dbReference type="InterPro" id="IPR003111">
    <property type="entry name" value="Lon_prtase_N"/>
</dbReference>
<dbReference type="SMART" id="SM00464">
    <property type="entry name" value="LON"/>
    <property type="match status" value="1"/>
</dbReference>
<evidence type="ECO:0000256" key="16">
    <source>
        <dbReference type="SAM" id="MobiDB-lite"/>
    </source>
</evidence>
<evidence type="ECO:0000256" key="9">
    <source>
        <dbReference type="ARBA" id="ARBA00050665"/>
    </source>
</evidence>
<dbReference type="InterPro" id="IPR004815">
    <property type="entry name" value="Lon_bac/euk-typ"/>
</dbReference>
<dbReference type="Gene3D" id="1.20.5.5270">
    <property type="match status" value="1"/>
</dbReference>
<dbReference type="InterPro" id="IPR027417">
    <property type="entry name" value="P-loop_NTPase"/>
</dbReference>
<evidence type="ECO:0000256" key="3">
    <source>
        <dbReference type="ARBA" id="ARBA00022670"/>
    </source>
</evidence>
<dbReference type="FunFam" id="1.20.5.5270:FF:000002">
    <property type="entry name" value="Lon protease homolog"/>
    <property type="match status" value="1"/>
</dbReference>
<organism evidence="19 20">
    <name type="scientific">Thermomonas brevis</name>
    <dbReference type="NCBI Taxonomy" id="215691"/>
    <lineage>
        <taxon>Bacteria</taxon>
        <taxon>Pseudomonadati</taxon>
        <taxon>Pseudomonadota</taxon>
        <taxon>Gammaproteobacteria</taxon>
        <taxon>Lysobacterales</taxon>
        <taxon>Lysobacteraceae</taxon>
        <taxon>Thermomonas</taxon>
    </lineage>
</organism>
<dbReference type="Proteomes" id="UP000515977">
    <property type="component" value="Chromosome"/>
</dbReference>
<comment type="function">
    <text evidence="10">ATP-dependent serine protease that mediates the selective degradation of mutant and abnormal proteins as well as certain short-lived regulatory proteins. Required for cellular homeostasis and for survival from DNA damage and developmental changes induced by stress. Degrades polypeptides processively to yield small peptide fragments that are 5 to 10 amino acids long. Binds to DNA in a double-stranded, site-specific manner.</text>
</comment>
<dbReference type="InterPro" id="IPR027065">
    <property type="entry name" value="Lon_Prtase"/>
</dbReference>
<feature type="compositionally biased region" description="Basic residues" evidence="16">
    <location>
        <begin position="805"/>
        <end position="819"/>
    </location>
</feature>
<dbReference type="InterPro" id="IPR020568">
    <property type="entry name" value="Ribosomal_Su5_D2-typ_SF"/>
</dbReference>
<gene>
    <name evidence="10 19" type="primary">lon</name>
    <name evidence="19" type="ORF">H9L17_04640</name>
</gene>
<keyword evidence="20" id="KW-1185">Reference proteome</keyword>
<reference evidence="19 20" key="1">
    <citation type="submission" date="2020-08" db="EMBL/GenBank/DDBJ databases">
        <title>Genome sequence of Thermomonas brevis KACC 16975T.</title>
        <authorList>
            <person name="Hyun D.-W."/>
            <person name="Bae J.-W."/>
        </authorList>
    </citation>
    <scope>NUCLEOTIDE SEQUENCE [LARGE SCALE GENOMIC DNA]</scope>
    <source>
        <strain evidence="19 20">KACC 16975</strain>
    </source>
</reference>
<evidence type="ECO:0000256" key="13">
    <source>
        <dbReference type="PIRSR" id="PIRSR001174-2"/>
    </source>
</evidence>
<evidence type="ECO:0000256" key="4">
    <source>
        <dbReference type="ARBA" id="ARBA00022741"/>
    </source>
</evidence>
<feature type="domain" description="Lon proteolytic" evidence="17">
    <location>
        <begin position="605"/>
        <end position="786"/>
    </location>
</feature>
<evidence type="ECO:0000259" key="18">
    <source>
        <dbReference type="PROSITE" id="PS51787"/>
    </source>
</evidence>
<dbReference type="Gene3D" id="2.30.130.40">
    <property type="entry name" value="LON domain-like"/>
    <property type="match status" value="1"/>
</dbReference>
<evidence type="ECO:0000256" key="1">
    <source>
        <dbReference type="ARBA" id="ARBA00004496"/>
    </source>
</evidence>
<dbReference type="SUPFAM" id="SSF88697">
    <property type="entry name" value="PUA domain-like"/>
    <property type="match status" value="1"/>
</dbReference>
<dbReference type="PIRSF" id="PIRSF001174">
    <property type="entry name" value="Lon_proteas"/>
    <property type="match status" value="1"/>
</dbReference>
<dbReference type="GO" id="GO:0005737">
    <property type="term" value="C:cytoplasm"/>
    <property type="evidence" value="ECO:0007669"/>
    <property type="project" value="UniProtKB-SubCell"/>
</dbReference>
<dbReference type="GO" id="GO:0004176">
    <property type="term" value="F:ATP-dependent peptidase activity"/>
    <property type="evidence" value="ECO:0007669"/>
    <property type="project" value="UniProtKB-UniRule"/>
</dbReference>
<proteinExistence type="evidence at transcript level"/>
<dbReference type="InterPro" id="IPR054594">
    <property type="entry name" value="Lon_lid"/>
</dbReference>
<comment type="subunit">
    <text evidence="10 11">Homohexamer. Organized in a ring with a central cavity.</text>
</comment>
<keyword evidence="3 10" id="KW-0645">Protease</keyword>
<comment type="induction">
    <text evidence="10">By heat shock.</text>
</comment>
<dbReference type="PANTHER" id="PTHR10046">
    <property type="entry name" value="ATP DEPENDENT LON PROTEASE FAMILY MEMBER"/>
    <property type="match status" value="1"/>
</dbReference>
<evidence type="ECO:0000256" key="12">
    <source>
        <dbReference type="PIRSR" id="PIRSR001174-1"/>
    </source>
</evidence>
<feature type="active site" evidence="10 12">
    <location>
        <position position="692"/>
    </location>
</feature>
<keyword evidence="2 10" id="KW-0963">Cytoplasm</keyword>
<dbReference type="InterPro" id="IPR014721">
    <property type="entry name" value="Ribsml_uS5_D2-typ_fold_subgr"/>
</dbReference>
<dbReference type="HAMAP" id="MF_01973">
    <property type="entry name" value="lon_bact"/>
    <property type="match status" value="1"/>
</dbReference>
<dbReference type="NCBIfam" id="TIGR00763">
    <property type="entry name" value="lon"/>
    <property type="match status" value="1"/>
</dbReference>
<dbReference type="AlphaFoldDB" id="A0A7G9QVR0"/>
<dbReference type="CDD" id="cd19500">
    <property type="entry name" value="RecA-like_Lon"/>
    <property type="match status" value="1"/>
</dbReference>
<evidence type="ECO:0000256" key="6">
    <source>
        <dbReference type="ARBA" id="ARBA00022825"/>
    </source>
</evidence>
<evidence type="ECO:0000256" key="8">
    <source>
        <dbReference type="ARBA" id="ARBA00023016"/>
    </source>
</evidence>
<dbReference type="SUPFAM" id="SSF52540">
    <property type="entry name" value="P-loop containing nucleoside triphosphate hydrolases"/>
    <property type="match status" value="1"/>
</dbReference>
<dbReference type="PRINTS" id="PR00830">
    <property type="entry name" value="ENDOLAPTASE"/>
</dbReference>
<protein>
    <recommendedName>
        <fullName evidence="10 11">Lon protease</fullName>
        <ecNumber evidence="10 11">3.4.21.53</ecNumber>
    </recommendedName>
    <alternativeName>
        <fullName evidence="10">ATP-dependent protease La</fullName>
    </alternativeName>
</protein>
<dbReference type="GO" id="GO:0043565">
    <property type="term" value="F:sequence-specific DNA binding"/>
    <property type="evidence" value="ECO:0007669"/>
    <property type="project" value="UniProtKB-UniRule"/>
</dbReference>
<dbReference type="Pfam" id="PF22667">
    <property type="entry name" value="Lon_lid"/>
    <property type="match status" value="1"/>
</dbReference>
<dbReference type="InterPro" id="IPR008268">
    <property type="entry name" value="Peptidase_S16_AS"/>
</dbReference>
<evidence type="ECO:0000256" key="10">
    <source>
        <dbReference type="HAMAP-Rule" id="MF_01973"/>
    </source>
</evidence>
<comment type="catalytic activity">
    <reaction evidence="9 10 11 14">
        <text>Hydrolysis of proteins in presence of ATP.</text>
        <dbReference type="EC" id="3.4.21.53"/>
    </reaction>
</comment>
<dbReference type="GO" id="GO:0005524">
    <property type="term" value="F:ATP binding"/>
    <property type="evidence" value="ECO:0007669"/>
    <property type="project" value="UniProtKB-UniRule"/>
</dbReference>
<evidence type="ECO:0000256" key="7">
    <source>
        <dbReference type="ARBA" id="ARBA00022840"/>
    </source>
</evidence>
<dbReference type="Gene3D" id="3.30.230.10">
    <property type="match status" value="1"/>
</dbReference>
<keyword evidence="6 10" id="KW-0720">Serine protease</keyword>
<dbReference type="EC" id="3.4.21.53" evidence="10 11"/>
<dbReference type="GO" id="GO:0004252">
    <property type="term" value="F:serine-type endopeptidase activity"/>
    <property type="evidence" value="ECO:0007669"/>
    <property type="project" value="UniProtKB-UniRule"/>
</dbReference>
<feature type="domain" description="Lon N-terminal" evidence="18">
    <location>
        <begin position="12"/>
        <end position="206"/>
    </location>
</feature>
<keyword evidence="5 10" id="KW-0378">Hydrolase</keyword>
<sequence>MAAPSRSDSHLLPVLPLRDVVVFPHMVIPLFVGREKSIRALDIAVEGDKRILLVAQKAADTDDPGAADLHPIGTMAQVLQLLKLPDGTIKVLVEGLSRARAEDVRAQDGALFAKAVDVESNEAREPHEIQALVRSLLSLFEQYIKTNRKLPPELLQTLSGIEEPERLADTVAAHLGVRLADKQKLLETLDTAERLELLVGLVDGEIDVQQMEKRIRGRVKSQMEKSQREYYLNEQMKAIQKELGELDDAPNDLDEIARKLAAAGMPKAVEAKAKTELAKLKQMSPMSAEAGVVRNYLDWLLGVPWKKRSKVRKDLKLAQETLDADHYGLEKVKDRILEYLAVQSRVSKMKGPILCLVGPPGVGKTSLGQSIAKATNRKFVRMALGGVRDEAEIRGHRRTYVGSMPGRIVQNLNKVGTRNPLFMLDEIDKMSMDFRGDPSSALLEVLDPEQNHTFNDHYLEVDLDLSEVMFVATSNSLNIPGPLLDRMEVIRIPGYTEEEKLNIAMRYLVPKQLKANGLREGELRIDESAITGIVRYYTRESGVRNLEREIAKIARKVVKEIALKGPEPAPKKGKAAKPKTIVVTDKNLDKYLGVQRFDFGRAEAENEIGLVTGLAWTEVGGDLLQIESTLVPGKGALILTGQLGDVMKESASAALSVVRARTEQLGIELDFLQKHDIHVHVPDGATPKDGPSAGIAMATALVSMLTKIPVRHDVAMTGEITLRGRVSAIGGLKEKLLAALRGGVKTVIIPDENRKDLADLPATVTRHLQIVPVKWIDEVLDLALERPLPARRSAGKRTAVTPVKGKPRGKTGVRPAVKH</sequence>
<dbReference type="RefSeq" id="WP_187571180.1">
    <property type="nucleotide sequence ID" value="NZ_CP060711.1"/>
</dbReference>
<dbReference type="KEGG" id="tbv:H9L17_04640"/>
<dbReference type="InterPro" id="IPR008269">
    <property type="entry name" value="Lon_proteolytic"/>
</dbReference>
<keyword evidence="4 10" id="KW-0547">Nucleotide-binding</keyword>
<keyword evidence="7 10" id="KW-0067">ATP-binding</keyword>
<keyword evidence="8 10" id="KW-0346">Stress response</keyword>
<feature type="binding site" evidence="10 13">
    <location>
        <begin position="358"/>
        <end position="365"/>
    </location>
    <ligand>
        <name>ATP</name>
        <dbReference type="ChEBI" id="CHEBI:30616"/>
    </ligand>
</feature>
<dbReference type="Gene3D" id="3.40.50.300">
    <property type="entry name" value="P-loop containing nucleotide triphosphate hydrolases"/>
    <property type="match status" value="1"/>
</dbReference>
<dbReference type="FunFam" id="3.30.230.10:FF:000010">
    <property type="entry name" value="Lon protease"/>
    <property type="match status" value="1"/>
</dbReference>
<dbReference type="SUPFAM" id="SSF54211">
    <property type="entry name" value="Ribosomal protein S5 domain 2-like"/>
    <property type="match status" value="1"/>
</dbReference>
<dbReference type="Gene3D" id="1.10.8.60">
    <property type="match status" value="1"/>
</dbReference>
<evidence type="ECO:0000256" key="5">
    <source>
        <dbReference type="ARBA" id="ARBA00022801"/>
    </source>
</evidence>
<dbReference type="GO" id="GO:0016887">
    <property type="term" value="F:ATP hydrolysis activity"/>
    <property type="evidence" value="ECO:0007669"/>
    <property type="project" value="UniProtKB-UniRule"/>
</dbReference>
<dbReference type="SMART" id="SM00382">
    <property type="entry name" value="AAA"/>
    <property type="match status" value="1"/>
</dbReference>
<dbReference type="EMBL" id="CP060711">
    <property type="protein sequence ID" value="QNN47435.1"/>
    <property type="molecule type" value="Genomic_DNA"/>
</dbReference>
<evidence type="ECO:0000256" key="2">
    <source>
        <dbReference type="ARBA" id="ARBA00022490"/>
    </source>
</evidence>
<evidence type="ECO:0000256" key="14">
    <source>
        <dbReference type="PROSITE-ProRule" id="PRU01122"/>
    </source>
</evidence>
<dbReference type="Gene3D" id="1.20.58.1480">
    <property type="match status" value="1"/>
</dbReference>
<dbReference type="Pfam" id="PF05362">
    <property type="entry name" value="Lon_C"/>
    <property type="match status" value="1"/>
</dbReference>
<dbReference type="FunFam" id="3.40.50.300:FF:000021">
    <property type="entry name" value="Lon protease homolog"/>
    <property type="match status" value="1"/>
</dbReference>
<dbReference type="PROSITE" id="PS51787">
    <property type="entry name" value="LON_N"/>
    <property type="match status" value="1"/>
</dbReference>
<evidence type="ECO:0000259" key="17">
    <source>
        <dbReference type="PROSITE" id="PS51786"/>
    </source>
</evidence>
<dbReference type="InterPro" id="IPR046336">
    <property type="entry name" value="Lon_prtase_N_sf"/>
</dbReference>
<dbReference type="InterPro" id="IPR027543">
    <property type="entry name" value="Lon_bac"/>
</dbReference>
<feature type="active site" evidence="10 12">
    <location>
        <position position="735"/>
    </location>
</feature>
<comment type="subcellular location">
    <subcellularLocation>
        <location evidence="1 10 11">Cytoplasm</location>
    </subcellularLocation>
</comment>
<comment type="similarity">
    <text evidence="10 11 14 15">Belongs to the peptidase S16 family.</text>
</comment>
<feature type="region of interest" description="Disordered" evidence="16">
    <location>
        <begin position="793"/>
        <end position="819"/>
    </location>
</feature>
<dbReference type="Pfam" id="PF02190">
    <property type="entry name" value="LON_substr_bdg"/>
    <property type="match status" value="1"/>
</dbReference>
<evidence type="ECO:0000256" key="11">
    <source>
        <dbReference type="PIRNR" id="PIRNR001174"/>
    </source>
</evidence>
<evidence type="ECO:0000256" key="15">
    <source>
        <dbReference type="RuleBase" id="RU000591"/>
    </source>
</evidence>
<accession>A0A7G9QVR0</accession>
<dbReference type="InterPro" id="IPR003593">
    <property type="entry name" value="AAA+_ATPase"/>
</dbReference>